<dbReference type="Gene3D" id="1.10.8.80">
    <property type="entry name" value="Magnesium chelatase subunit I, C-Terminal domain"/>
    <property type="match status" value="1"/>
</dbReference>
<evidence type="ECO:0000313" key="4">
    <source>
        <dbReference type="Proteomes" id="UP000184301"/>
    </source>
</evidence>
<reference evidence="3 4" key="1">
    <citation type="submission" date="2016-11" db="EMBL/GenBank/DDBJ databases">
        <authorList>
            <person name="Jaros S."/>
            <person name="Januszkiewicz K."/>
            <person name="Wedrychowicz H."/>
        </authorList>
    </citation>
    <scope>NUCLEOTIDE SEQUENCE [LARGE SCALE GENOMIC DNA]</scope>
    <source>
        <strain evidence="3 4">DSM 15480</strain>
    </source>
</reference>
<accession>A0A1M6MNP3</accession>
<dbReference type="Pfam" id="PF17863">
    <property type="entry name" value="AAA_lid_2"/>
    <property type="match status" value="1"/>
</dbReference>
<feature type="domain" description="ATPase AAA-3" evidence="1">
    <location>
        <begin position="36"/>
        <end position="166"/>
    </location>
</feature>
<dbReference type="InterPro" id="IPR027417">
    <property type="entry name" value="P-loop_NTPase"/>
</dbReference>
<dbReference type="STRING" id="1121950.SAMN02745243_01551"/>
<evidence type="ECO:0000313" key="3">
    <source>
        <dbReference type="EMBL" id="SHJ85101.1"/>
    </source>
</evidence>
<dbReference type="AlphaFoldDB" id="A0A1M6MNP3"/>
<dbReference type="PANTHER" id="PTHR42759:SF5">
    <property type="entry name" value="METHANOL DEHYDROGENASE REGULATOR"/>
    <property type="match status" value="1"/>
</dbReference>
<dbReference type="GO" id="GO:0005524">
    <property type="term" value="F:ATP binding"/>
    <property type="evidence" value="ECO:0007669"/>
    <property type="project" value="InterPro"/>
</dbReference>
<dbReference type="Proteomes" id="UP000184301">
    <property type="component" value="Unassembled WGS sequence"/>
</dbReference>
<keyword evidence="4" id="KW-1185">Reference proteome</keyword>
<evidence type="ECO:0000259" key="2">
    <source>
        <dbReference type="Pfam" id="PF17863"/>
    </source>
</evidence>
<dbReference type="GO" id="GO:0016887">
    <property type="term" value="F:ATP hydrolysis activity"/>
    <property type="evidence" value="ECO:0007669"/>
    <property type="project" value="InterPro"/>
</dbReference>
<dbReference type="InterPro" id="IPR011703">
    <property type="entry name" value="ATPase_AAA-3"/>
</dbReference>
<dbReference type="OrthoDB" id="9808397at2"/>
<dbReference type="CDD" id="cd00009">
    <property type="entry name" value="AAA"/>
    <property type="match status" value="1"/>
</dbReference>
<dbReference type="InterPro" id="IPR050764">
    <property type="entry name" value="CbbQ/NirQ/NorQ/GpvN"/>
</dbReference>
<name>A0A1M6MNP3_9FIRM</name>
<sequence length="319" mass="35512">MVIEKSEQIIREVGKVLVGKDDVVEKVLMTIYAGGHILLEDYPGVGKTTLALGFARTLGLDYKRIQFTSDTMPSDITGFSVYNKETGGFDYKAGAVDCQLFLGDEINRTSPKTQSALLEVMEEGSVTVDGITHKMQQPFICIATQNPVGSVGTQPLPDSQLDRFMVRLSIGYPNTQEQVDIIKQRQYNNPLDSIQKVISADDILEIQNFMSSIKMTDEVLLYMTRLCEATRDSSLVELGVSPRGVIALSQMSRARAVLKERTYVIPEDVQNVFLDVCAHRVILKPQARIEGVTARSLLTGILNQVEPPRLGTRRKERKK</sequence>
<dbReference type="EMBL" id="FQZY01000019">
    <property type="protein sequence ID" value="SHJ85101.1"/>
    <property type="molecule type" value="Genomic_DNA"/>
</dbReference>
<dbReference type="PIRSF" id="PIRSF002849">
    <property type="entry name" value="AAA_ATPase_chaperone_MoxR_prd"/>
    <property type="match status" value="1"/>
</dbReference>
<evidence type="ECO:0000259" key="1">
    <source>
        <dbReference type="Pfam" id="PF07726"/>
    </source>
</evidence>
<protein>
    <submittedName>
        <fullName evidence="3">MoxR-like ATPase</fullName>
    </submittedName>
</protein>
<dbReference type="SUPFAM" id="SSF52540">
    <property type="entry name" value="P-loop containing nucleoside triphosphate hydrolases"/>
    <property type="match status" value="1"/>
</dbReference>
<dbReference type="Gene3D" id="3.40.50.300">
    <property type="entry name" value="P-loop containing nucleotide triphosphate hydrolases"/>
    <property type="match status" value="1"/>
</dbReference>
<organism evidence="3 4">
    <name type="scientific">Hespellia stercorisuis DSM 15480</name>
    <dbReference type="NCBI Taxonomy" id="1121950"/>
    <lineage>
        <taxon>Bacteria</taxon>
        <taxon>Bacillati</taxon>
        <taxon>Bacillota</taxon>
        <taxon>Clostridia</taxon>
        <taxon>Lachnospirales</taxon>
        <taxon>Lachnospiraceae</taxon>
        <taxon>Hespellia</taxon>
    </lineage>
</organism>
<feature type="domain" description="ChlI/MoxR AAA lid" evidence="2">
    <location>
        <begin position="229"/>
        <end position="298"/>
    </location>
</feature>
<gene>
    <name evidence="3" type="ORF">SAMN02745243_01551</name>
</gene>
<proteinExistence type="predicted"/>
<dbReference type="InterPro" id="IPR041628">
    <property type="entry name" value="ChlI/MoxR_AAA_lid"/>
</dbReference>
<dbReference type="Pfam" id="PF07726">
    <property type="entry name" value="AAA_3"/>
    <property type="match status" value="1"/>
</dbReference>
<dbReference type="PANTHER" id="PTHR42759">
    <property type="entry name" value="MOXR FAMILY PROTEIN"/>
    <property type="match status" value="1"/>
</dbReference>